<evidence type="ECO:0000256" key="6">
    <source>
        <dbReference type="ARBA" id="ARBA00023170"/>
    </source>
</evidence>
<keyword evidence="4" id="KW-0297">G-protein coupled receptor</keyword>
<feature type="transmembrane region" description="Helical" evidence="9">
    <location>
        <begin position="582"/>
        <end position="604"/>
    </location>
</feature>
<dbReference type="SUPFAM" id="SSF53822">
    <property type="entry name" value="Periplasmic binding protein-like I"/>
    <property type="match status" value="1"/>
</dbReference>
<feature type="transmembrane region" description="Helical" evidence="9">
    <location>
        <begin position="409"/>
        <end position="434"/>
    </location>
</feature>
<dbReference type="PRINTS" id="PR00248">
    <property type="entry name" value="GPCRMGR"/>
</dbReference>
<dbReference type="EMBL" id="AMQN01014258">
    <property type="status" value="NOT_ANNOTATED_CDS"/>
    <property type="molecule type" value="Genomic_DNA"/>
</dbReference>
<keyword evidence="7" id="KW-0325">Glycoprotein</keyword>
<dbReference type="GO" id="GO:0038039">
    <property type="term" value="C:G protein-coupled receptor heterodimeric complex"/>
    <property type="evidence" value="ECO:0007669"/>
    <property type="project" value="TreeGrafter"/>
</dbReference>
<organism evidence="11">
    <name type="scientific">Capitella teleta</name>
    <name type="common">Polychaete worm</name>
    <dbReference type="NCBI Taxonomy" id="283909"/>
    <lineage>
        <taxon>Eukaryota</taxon>
        <taxon>Metazoa</taxon>
        <taxon>Spiralia</taxon>
        <taxon>Lophotrochozoa</taxon>
        <taxon>Annelida</taxon>
        <taxon>Polychaeta</taxon>
        <taxon>Sedentaria</taxon>
        <taxon>Scolecida</taxon>
        <taxon>Capitellidae</taxon>
        <taxon>Capitella</taxon>
    </lineage>
</organism>
<dbReference type="PRINTS" id="PR01177">
    <property type="entry name" value="GABAB1RECPTR"/>
</dbReference>
<keyword evidence="5 9" id="KW-0472">Membrane</keyword>
<feature type="transmembrane region" description="Helical" evidence="9">
    <location>
        <begin position="619"/>
        <end position="641"/>
    </location>
</feature>
<name>R7TA52_CAPTE</name>
<proteinExistence type="predicted"/>
<feature type="domain" description="G-protein coupled receptors family 3 profile" evidence="10">
    <location>
        <begin position="409"/>
        <end position="679"/>
    </location>
</feature>
<dbReference type="Pfam" id="PF01094">
    <property type="entry name" value="ANF_receptor"/>
    <property type="match status" value="1"/>
</dbReference>
<evidence type="ECO:0000256" key="2">
    <source>
        <dbReference type="ARBA" id="ARBA00022692"/>
    </source>
</evidence>
<evidence type="ECO:0000313" key="13">
    <source>
        <dbReference type="Proteomes" id="UP000014760"/>
    </source>
</evidence>
<dbReference type="EMBL" id="AMQN01014257">
    <property type="status" value="NOT_ANNOTATED_CDS"/>
    <property type="molecule type" value="Genomic_DNA"/>
</dbReference>
<reference evidence="13" key="1">
    <citation type="submission" date="2012-12" db="EMBL/GenBank/DDBJ databases">
        <authorList>
            <person name="Hellsten U."/>
            <person name="Grimwood J."/>
            <person name="Chapman J.A."/>
            <person name="Shapiro H."/>
            <person name="Aerts A."/>
            <person name="Otillar R.P."/>
            <person name="Terry A.Y."/>
            <person name="Boore J.L."/>
            <person name="Simakov O."/>
            <person name="Marletaz F."/>
            <person name="Cho S.-J."/>
            <person name="Edsinger-Gonzales E."/>
            <person name="Havlak P."/>
            <person name="Kuo D.-H."/>
            <person name="Larsson T."/>
            <person name="Lv J."/>
            <person name="Arendt D."/>
            <person name="Savage R."/>
            <person name="Osoegawa K."/>
            <person name="de Jong P."/>
            <person name="Lindberg D.R."/>
            <person name="Seaver E.C."/>
            <person name="Weisblat D.A."/>
            <person name="Putnam N.H."/>
            <person name="Grigoriev I.V."/>
            <person name="Rokhsar D.S."/>
        </authorList>
    </citation>
    <scope>NUCLEOTIDE SEQUENCE</scope>
    <source>
        <strain evidence="13">I ESC-2004</strain>
    </source>
</reference>
<keyword evidence="6" id="KW-0675">Receptor</keyword>
<evidence type="ECO:0000256" key="3">
    <source>
        <dbReference type="ARBA" id="ARBA00022989"/>
    </source>
</evidence>
<dbReference type="CDD" id="cd06366">
    <property type="entry name" value="PBP1_GABAb_receptor"/>
    <property type="match status" value="1"/>
</dbReference>
<dbReference type="InterPro" id="IPR028082">
    <property type="entry name" value="Peripla_BP_I"/>
</dbReference>
<dbReference type="PROSITE" id="PS50259">
    <property type="entry name" value="G_PROTEIN_RECEP_F3_4"/>
    <property type="match status" value="1"/>
</dbReference>
<dbReference type="PRINTS" id="PR01176">
    <property type="entry name" value="GABABRECEPTR"/>
</dbReference>
<gene>
    <name evidence="11" type="ORF">CAPTEDRAFT_145194</name>
</gene>
<dbReference type="InterPro" id="IPR017978">
    <property type="entry name" value="GPCR_3_C"/>
</dbReference>
<protein>
    <recommendedName>
        <fullName evidence="10">G-protein coupled receptors family 3 profile domain-containing protein</fullName>
    </recommendedName>
</protein>
<accession>R7TA52</accession>
<dbReference type="EMBL" id="AMQN01014259">
    <property type="status" value="NOT_ANNOTATED_CDS"/>
    <property type="molecule type" value="Genomic_DNA"/>
</dbReference>
<dbReference type="Pfam" id="PF00003">
    <property type="entry name" value="7tm_3"/>
    <property type="match status" value="1"/>
</dbReference>
<reference evidence="12" key="3">
    <citation type="submission" date="2015-06" db="UniProtKB">
        <authorList>
            <consortium name="EnsemblMetazoa"/>
        </authorList>
    </citation>
    <scope>IDENTIFICATION</scope>
</reference>
<dbReference type="Proteomes" id="UP000014760">
    <property type="component" value="Unassembled WGS sequence"/>
</dbReference>
<dbReference type="EnsemblMetazoa" id="CapteT145194">
    <property type="protein sequence ID" value="CapteP145194"/>
    <property type="gene ID" value="CapteG145194"/>
</dbReference>
<dbReference type="GO" id="GO:0007214">
    <property type="term" value="P:gamma-aminobutyric acid signaling pathway"/>
    <property type="evidence" value="ECO:0007669"/>
    <property type="project" value="TreeGrafter"/>
</dbReference>
<dbReference type="OMA" id="GCSTCTE"/>
<dbReference type="AlphaFoldDB" id="R7TA52"/>
<feature type="transmembrane region" description="Helical" evidence="9">
    <location>
        <begin position="522"/>
        <end position="543"/>
    </location>
</feature>
<evidence type="ECO:0000256" key="7">
    <source>
        <dbReference type="ARBA" id="ARBA00023180"/>
    </source>
</evidence>
<evidence type="ECO:0000256" key="5">
    <source>
        <dbReference type="ARBA" id="ARBA00023136"/>
    </source>
</evidence>
<evidence type="ECO:0000313" key="11">
    <source>
        <dbReference type="EMBL" id="ELT90594.1"/>
    </source>
</evidence>
<dbReference type="HOGENOM" id="CLU_005240_2_0_1"/>
<evidence type="ECO:0000256" key="8">
    <source>
        <dbReference type="ARBA" id="ARBA00023224"/>
    </source>
</evidence>
<dbReference type="OrthoDB" id="10056676at2759"/>
<evidence type="ECO:0000256" key="4">
    <source>
        <dbReference type="ARBA" id="ARBA00023040"/>
    </source>
</evidence>
<evidence type="ECO:0000256" key="1">
    <source>
        <dbReference type="ARBA" id="ARBA00004141"/>
    </source>
</evidence>
<keyword evidence="2 9" id="KW-0812">Transmembrane</keyword>
<dbReference type="InterPro" id="IPR000337">
    <property type="entry name" value="GPCR_3"/>
</dbReference>
<reference evidence="11 13" key="2">
    <citation type="journal article" date="2013" name="Nature">
        <title>Insights into bilaterian evolution from three spiralian genomes.</title>
        <authorList>
            <person name="Simakov O."/>
            <person name="Marletaz F."/>
            <person name="Cho S.J."/>
            <person name="Edsinger-Gonzales E."/>
            <person name="Havlak P."/>
            <person name="Hellsten U."/>
            <person name="Kuo D.H."/>
            <person name="Larsson T."/>
            <person name="Lv J."/>
            <person name="Arendt D."/>
            <person name="Savage R."/>
            <person name="Osoegawa K."/>
            <person name="de Jong P."/>
            <person name="Grimwood J."/>
            <person name="Chapman J.A."/>
            <person name="Shapiro H."/>
            <person name="Aerts A."/>
            <person name="Otillar R.P."/>
            <person name="Terry A.Y."/>
            <person name="Boore J.L."/>
            <person name="Grigoriev I.V."/>
            <person name="Lindberg D.R."/>
            <person name="Seaver E.C."/>
            <person name="Weisblat D.A."/>
            <person name="Putnam N.H."/>
            <person name="Rokhsar D.S."/>
        </authorList>
    </citation>
    <scope>NUCLEOTIDE SEQUENCE</scope>
    <source>
        <strain evidence="11 13">I ESC-2004</strain>
    </source>
</reference>
<dbReference type="Gene3D" id="3.40.50.2300">
    <property type="match status" value="2"/>
</dbReference>
<feature type="transmembrane region" description="Helical" evidence="9">
    <location>
        <begin position="446"/>
        <end position="465"/>
    </location>
</feature>
<feature type="transmembrane region" description="Helical" evidence="9">
    <location>
        <begin position="653"/>
        <end position="677"/>
    </location>
</feature>
<dbReference type="CDD" id="cd15047">
    <property type="entry name" value="7tmC_GABA-B-like"/>
    <property type="match status" value="1"/>
</dbReference>
<feature type="transmembrane region" description="Helical" evidence="9">
    <location>
        <begin position="471"/>
        <end position="501"/>
    </location>
</feature>
<keyword evidence="13" id="KW-1185">Reference proteome</keyword>
<dbReference type="STRING" id="283909.R7TA52"/>
<comment type="subcellular location">
    <subcellularLocation>
        <location evidence="1">Membrane</location>
        <topology evidence="1">Multi-pass membrane protein</topology>
    </subcellularLocation>
</comment>
<dbReference type="GO" id="GO:0004965">
    <property type="term" value="F:G protein-coupled GABA receptor activity"/>
    <property type="evidence" value="ECO:0007669"/>
    <property type="project" value="InterPro"/>
</dbReference>
<evidence type="ECO:0000256" key="9">
    <source>
        <dbReference type="SAM" id="Phobius"/>
    </source>
</evidence>
<dbReference type="PANTHER" id="PTHR10519">
    <property type="entry name" value="GABA-B RECEPTOR"/>
    <property type="match status" value="1"/>
</dbReference>
<dbReference type="PANTHER" id="PTHR10519:SF20">
    <property type="entry name" value="G-PROTEIN COUPLED RECEPTOR 156-RELATED"/>
    <property type="match status" value="1"/>
</dbReference>
<dbReference type="InterPro" id="IPR001828">
    <property type="entry name" value="ANF_lig-bd_rcpt"/>
</dbReference>
<keyword evidence="8" id="KW-0807">Transducer</keyword>
<dbReference type="InterPro" id="IPR002455">
    <property type="entry name" value="GPCR3_GABA-B"/>
</dbReference>
<dbReference type="EMBL" id="KB310837">
    <property type="protein sequence ID" value="ELT90594.1"/>
    <property type="molecule type" value="Genomic_DNA"/>
</dbReference>
<evidence type="ECO:0000259" key="10">
    <source>
        <dbReference type="PROSITE" id="PS50259"/>
    </source>
</evidence>
<keyword evidence="3 9" id="KW-1133">Transmembrane helix</keyword>
<evidence type="ECO:0000313" key="12">
    <source>
        <dbReference type="EnsemblMetazoa" id="CapteP145194"/>
    </source>
</evidence>
<sequence length="679" mass="76106">MPIGPAFVPAMMWAVDSIHENQYMLPDYRIRMRFLDTLVSIGPSINRIYEQLYTPPVKYMLVGPGCSSVCQPLTESVVFWNVTSVSYGATSDSLSDRQRYPRFYRTVAPDSCVVPARMKIMEHFGWNAVSTVHQVDEIFSVVTDATAEAVKERGWRMVTSEMLTTDKSQQQIENLIRADARIVFLGFYKETGSSFLCEAYKSGFYGPHIVMVFMNWLDGDWYEDSNCTKEQILEVLDYSLFTGPNFINPNREECIAGIDQAEFDQEYLAYFNGTMPAGGSYRNPAFDSIWTVALALNATENILKENGSQKRLSDFTYADIEMANLITENVASVDFQGLQGRVKFNEEGGISPPISIEQQRGAERKVVGWYYPYSDKLEWKNGGIQWPHDKVPVDAVLIVIEHVYVSANLYAAMCAIACFGIMASTFFLVFNFYHRAKRVIKMTSPNINNMILGGSILCFVSILFADTKRSVMSPAAVCLARLATFVAGFSVVFGSLFAKTWRVHAILTTKKLKRNVISDSRLAGLVLILLTVNALIIVVWQAMDPYEVTMRNLTICFSLQSAIDADVRTIPRVNECHTQNGIYFTGALYVVQGLMMAFGAFLAWETRKVKMEALNDSKLIGVCIYNVLILSVLGTAIGFILDADPNMNYGFRSGIVLVGVILTIVIMFVPKVSIAWLKI</sequence>